<sequence length="119" mass="13197">MSGIILVSIGGFFGAISRFVISKRIQSRITTVFPLGTLAVNLTGAFLLGLLTGMQINRHINALLGIGFMGAFTTFSTLKLESEQLRKDKKYKVFYRYLVLSYTLGILFAFLGIIIGRRI</sequence>
<keyword evidence="16" id="KW-1185">Reference proteome</keyword>
<gene>
    <name evidence="14 15" type="primary">crcB</name>
    <name evidence="14" type="synonym">fluC</name>
    <name evidence="15" type="ORF">QNH39_16510</name>
</gene>
<keyword evidence="3 14" id="KW-1003">Cell membrane</keyword>
<evidence type="ECO:0000256" key="10">
    <source>
        <dbReference type="ARBA" id="ARBA00023303"/>
    </source>
</evidence>
<keyword evidence="2 14" id="KW-0813">Transport</keyword>
<evidence type="ECO:0000256" key="8">
    <source>
        <dbReference type="ARBA" id="ARBA00023065"/>
    </source>
</evidence>
<evidence type="ECO:0000313" key="16">
    <source>
        <dbReference type="Proteomes" id="UP001178288"/>
    </source>
</evidence>
<proteinExistence type="inferred from homology"/>
<keyword evidence="6 14" id="KW-1133">Transmembrane helix</keyword>
<evidence type="ECO:0000313" key="15">
    <source>
        <dbReference type="EMBL" id="WHY84262.1"/>
    </source>
</evidence>
<dbReference type="GO" id="GO:0046872">
    <property type="term" value="F:metal ion binding"/>
    <property type="evidence" value="ECO:0007669"/>
    <property type="project" value="UniProtKB-KW"/>
</dbReference>
<comment type="catalytic activity">
    <reaction evidence="12">
        <text>fluoride(in) = fluoride(out)</text>
        <dbReference type="Rhea" id="RHEA:76159"/>
        <dbReference type="ChEBI" id="CHEBI:17051"/>
    </reaction>
    <physiologicalReaction direction="left-to-right" evidence="12">
        <dbReference type="Rhea" id="RHEA:76160"/>
    </physiologicalReaction>
</comment>
<comment type="similarity">
    <text evidence="11 14">Belongs to the fluoride channel Fluc/FEX (TC 1.A.43) family.</text>
</comment>
<comment type="activity regulation">
    <text evidence="14">Na(+) is not transported, but it plays an essential structural role and its presence is essential for fluoride channel function.</text>
</comment>
<keyword evidence="10 14" id="KW-0407">Ion channel</keyword>
<dbReference type="EMBL" id="CP126114">
    <property type="protein sequence ID" value="WHY84262.1"/>
    <property type="molecule type" value="Genomic_DNA"/>
</dbReference>
<evidence type="ECO:0000256" key="2">
    <source>
        <dbReference type="ARBA" id="ARBA00022448"/>
    </source>
</evidence>
<keyword evidence="4 14" id="KW-0812">Transmembrane</keyword>
<dbReference type="GO" id="GO:0140114">
    <property type="term" value="P:cellular detoxification of fluoride"/>
    <property type="evidence" value="ECO:0007669"/>
    <property type="project" value="UniProtKB-UniRule"/>
</dbReference>
<feature type="binding site" evidence="14">
    <location>
        <position position="70"/>
    </location>
    <ligand>
        <name>Na(+)</name>
        <dbReference type="ChEBI" id="CHEBI:29101"/>
        <note>structural</note>
    </ligand>
</feature>
<evidence type="ECO:0000256" key="1">
    <source>
        <dbReference type="ARBA" id="ARBA00004651"/>
    </source>
</evidence>
<keyword evidence="7 14" id="KW-0915">Sodium</keyword>
<dbReference type="PANTHER" id="PTHR28259">
    <property type="entry name" value="FLUORIDE EXPORT PROTEIN 1-RELATED"/>
    <property type="match status" value="1"/>
</dbReference>
<comment type="function">
    <text evidence="13 14">Fluoride-specific ion channel. Important for reducing fluoride concentration in the cell, thus reducing its toxicity.</text>
</comment>
<feature type="transmembrane region" description="Helical" evidence="14">
    <location>
        <begin position="94"/>
        <end position="115"/>
    </location>
</feature>
<evidence type="ECO:0000256" key="9">
    <source>
        <dbReference type="ARBA" id="ARBA00023136"/>
    </source>
</evidence>
<feature type="binding site" evidence="14">
    <location>
        <position position="73"/>
    </location>
    <ligand>
        <name>Na(+)</name>
        <dbReference type="ChEBI" id="CHEBI:29101"/>
        <note>structural</note>
    </ligand>
</feature>
<evidence type="ECO:0000256" key="6">
    <source>
        <dbReference type="ARBA" id="ARBA00022989"/>
    </source>
</evidence>
<dbReference type="InterPro" id="IPR003691">
    <property type="entry name" value="FluC"/>
</dbReference>
<dbReference type="GO" id="GO:0062054">
    <property type="term" value="F:fluoride channel activity"/>
    <property type="evidence" value="ECO:0007669"/>
    <property type="project" value="UniProtKB-UniRule"/>
</dbReference>
<accession>A0AA95MI82</accession>
<reference evidence="15" key="1">
    <citation type="submission" date="2023-05" db="EMBL/GenBank/DDBJ databases">
        <title>Comparative genomics of Bacillaceae isolates and their secondary metabolite potential.</title>
        <authorList>
            <person name="Song L."/>
            <person name="Nielsen L.J."/>
            <person name="Mohite O."/>
            <person name="Xu X."/>
            <person name="Weber T."/>
            <person name="Kovacs A.T."/>
        </authorList>
    </citation>
    <scope>NUCLEOTIDE SEQUENCE</scope>
    <source>
        <strain evidence="15">XLM17</strain>
    </source>
</reference>
<dbReference type="AlphaFoldDB" id="A0AA95MI82"/>
<evidence type="ECO:0000256" key="7">
    <source>
        <dbReference type="ARBA" id="ARBA00023053"/>
    </source>
</evidence>
<protein>
    <recommendedName>
        <fullName evidence="14">Fluoride-specific ion channel FluC</fullName>
    </recommendedName>
</protein>
<dbReference type="RefSeq" id="WP_066088778.1">
    <property type="nucleotide sequence ID" value="NZ_CP126114.1"/>
</dbReference>
<evidence type="ECO:0000256" key="3">
    <source>
        <dbReference type="ARBA" id="ARBA00022475"/>
    </source>
</evidence>
<keyword evidence="9 14" id="KW-0472">Membrane</keyword>
<evidence type="ECO:0000256" key="5">
    <source>
        <dbReference type="ARBA" id="ARBA00022723"/>
    </source>
</evidence>
<evidence type="ECO:0000256" key="12">
    <source>
        <dbReference type="ARBA" id="ARBA00035585"/>
    </source>
</evidence>
<dbReference type="KEGG" id="nnv:QNH39_16510"/>
<organism evidence="15 16">
    <name type="scientific">Neobacillus novalis</name>
    <dbReference type="NCBI Taxonomy" id="220687"/>
    <lineage>
        <taxon>Bacteria</taxon>
        <taxon>Bacillati</taxon>
        <taxon>Bacillota</taxon>
        <taxon>Bacilli</taxon>
        <taxon>Bacillales</taxon>
        <taxon>Bacillaceae</taxon>
        <taxon>Neobacillus</taxon>
    </lineage>
</organism>
<evidence type="ECO:0000256" key="13">
    <source>
        <dbReference type="ARBA" id="ARBA00049940"/>
    </source>
</evidence>
<feature type="transmembrane region" description="Helical" evidence="14">
    <location>
        <begin position="32"/>
        <end position="53"/>
    </location>
</feature>
<dbReference type="GO" id="GO:0005886">
    <property type="term" value="C:plasma membrane"/>
    <property type="evidence" value="ECO:0007669"/>
    <property type="project" value="UniProtKB-SubCell"/>
</dbReference>
<evidence type="ECO:0000256" key="11">
    <source>
        <dbReference type="ARBA" id="ARBA00035120"/>
    </source>
</evidence>
<feature type="transmembrane region" description="Helical" evidence="14">
    <location>
        <begin position="60"/>
        <end position="78"/>
    </location>
</feature>
<dbReference type="Proteomes" id="UP001178288">
    <property type="component" value="Chromosome"/>
</dbReference>
<name>A0AA95MI82_9BACI</name>
<keyword evidence="8 14" id="KW-0406">Ion transport</keyword>
<evidence type="ECO:0000256" key="14">
    <source>
        <dbReference type="HAMAP-Rule" id="MF_00454"/>
    </source>
</evidence>
<evidence type="ECO:0000256" key="4">
    <source>
        <dbReference type="ARBA" id="ARBA00022692"/>
    </source>
</evidence>
<dbReference type="Pfam" id="PF02537">
    <property type="entry name" value="CRCB"/>
    <property type="match status" value="1"/>
</dbReference>
<dbReference type="NCBIfam" id="NF010801">
    <property type="entry name" value="PRK14205.1"/>
    <property type="match status" value="1"/>
</dbReference>
<dbReference type="PANTHER" id="PTHR28259:SF16">
    <property type="entry name" value="FLUORIDE-SPECIFIC ION CHANNEL FLUC 2"/>
    <property type="match status" value="1"/>
</dbReference>
<comment type="subcellular location">
    <subcellularLocation>
        <location evidence="1 14">Cell membrane</location>
        <topology evidence="1 14">Multi-pass membrane protein</topology>
    </subcellularLocation>
</comment>
<dbReference type="HAMAP" id="MF_00454">
    <property type="entry name" value="FluC"/>
    <property type="match status" value="1"/>
</dbReference>
<keyword evidence="5 14" id="KW-0479">Metal-binding</keyword>